<organism evidence="1 2">
    <name type="scientific">Candidatus Roizmanbacteria bacterium RIFOXYD1_FULL_38_12</name>
    <dbReference type="NCBI Taxonomy" id="1802093"/>
    <lineage>
        <taxon>Bacteria</taxon>
        <taxon>Candidatus Roizmaniibacteriota</taxon>
    </lineage>
</organism>
<accession>A0A1F7L132</accession>
<dbReference type="Pfam" id="PF09932">
    <property type="entry name" value="DUF2164"/>
    <property type="match status" value="1"/>
</dbReference>
<proteinExistence type="predicted"/>
<reference evidence="1 2" key="1">
    <citation type="journal article" date="2016" name="Nat. Commun.">
        <title>Thousands of microbial genomes shed light on interconnected biogeochemical processes in an aquifer system.</title>
        <authorList>
            <person name="Anantharaman K."/>
            <person name="Brown C.T."/>
            <person name="Hug L.A."/>
            <person name="Sharon I."/>
            <person name="Castelle C.J."/>
            <person name="Probst A.J."/>
            <person name="Thomas B.C."/>
            <person name="Singh A."/>
            <person name="Wilkins M.J."/>
            <person name="Karaoz U."/>
            <person name="Brodie E.L."/>
            <person name="Williams K.H."/>
            <person name="Hubbard S.S."/>
            <person name="Banfield J.F."/>
        </authorList>
    </citation>
    <scope>NUCLEOTIDE SEQUENCE [LARGE SCALE GENOMIC DNA]</scope>
</reference>
<comment type="caution">
    <text evidence="1">The sequence shown here is derived from an EMBL/GenBank/DDBJ whole genome shotgun (WGS) entry which is preliminary data.</text>
</comment>
<protein>
    <recommendedName>
        <fullName evidence="3">DUF2164 domain-containing protein</fullName>
    </recommendedName>
</protein>
<evidence type="ECO:0000313" key="2">
    <source>
        <dbReference type="Proteomes" id="UP000177050"/>
    </source>
</evidence>
<dbReference type="AlphaFoldDB" id="A0A1F7L132"/>
<name>A0A1F7L132_9BACT</name>
<dbReference type="EMBL" id="MGBR01000001">
    <property type="protein sequence ID" value="OGK73799.1"/>
    <property type="molecule type" value="Genomic_DNA"/>
</dbReference>
<evidence type="ECO:0008006" key="3">
    <source>
        <dbReference type="Google" id="ProtNLM"/>
    </source>
</evidence>
<evidence type="ECO:0000313" key="1">
    <source>
        <dbReference type="EMBL" id="OGK73799.1"/>
    </source>
</evidence>
<gene>
    <name evidence="1" type="ORF">A3K52_03390</name>
</gene>
<dbReference type="InterPro" id="IPR018680">
    <property type="entry name" value="DUF2164"/>
</dbReference>
<sequence>MTKVKRACDLISDEKRRIIITDIINYFECERGEKIGVVAAEEILNFMLQTFGSDLYNKGVADSLDFLKERFNNLELDMNAILRK</sequence>
<dbReference type="Proteomes" id="UP000177050">
    <property type="component" value="Unassembled WGS sequence"/>
</dbReference>